<gene>
    <name evidence="10" type="ORF">GCM10011588_17880</name>
</gene>
<dbReference type="CDD" id="cd00207">
    <property type="entry name" value="fer2"/>
    <property type="match status" value="1"/>
</dbReference>
<feature type="domain" description="2Fe-2S ferredoxin-type" evidence="9">
    <location>
        <begin position="53"/>
        <end position="140"/>
    </location>
</feature>
<dbReference type="InterPro" id="IPR036010">
    <property type="entry name" value="2Fe-2S_ferredoxin-like_sf"/>
</dbReference>
<evidence type="ECO:0000256" key="3">
    <source>
        <dbReference type="ARBA" id="ARBA00022714"/>
    </source>
</evidence>
<evidence type="ECO:0000256" key="7">
    <source>
        <dbReference type="ARBA" id="ARBA00023014"/>
    </source>
</evidence>
<evidence type="ECO:0000256" key="4">
    <source>
        <dbReference type="ARBA" id="ARBA00022723"/>
    </source>
</evidence>
<dbReference type="PROSITE" id="PS51085">
    <property type="entry name" value="2FE2S_FER_2"/>
    <property type="match status" value="1"/>
</dbReference>
<keyword evidence="6" id="KW-0408">Iron</keyword>
<protein>
    <recommendedName>
        <fullName evidence="9">2Fe-2S ferredoxin-type domain-containing protein</fullName>
    </recommendedName>
</protein>
<name>A0A917RDW2_9NOCA</name>
<evidence type="ECO:0000256" key="5">
    <source>
        <dbReference type="ARBA" id="ARBA00022982"/>
    </source>
</evidence>
<dbReference type="GO" id="GO:0046872">
    <property type="term" value="F:metal ion binding"/>
    <property type="evidence" value="ECO:0007669"/>
    <property type="project" value="UniProtKB-KW"/>
</dbReference>
<evidence type="ECO:0000256" key="2">
    <source>
        <dbReference type="ARBA" id="ARBA00022448"/>
    </source>
</evidence>
<dbReference type="PANTHER" id="PTHR43112">
    <property type="entry name" value="FERREDOXIN"/>
    <property type="match status" value="1"/>
</dbReference>
<reference evidence="10" key="1">
    <citation type="journal article" date="2014" name="Int. J. Syst. Evol. Microbiol.">
        <title>Complete genome sequence of Corynebacterium casei LMG S-19264T (=DSM 44701T), isolated from a smear-ripened cheese.</title>
        <authorList>
            <consortium name="US DOE Joint Genome Institute (JGI-PGF)"/>
            <person name="Walter F."/>
            <person name="Albersmeier A."/>
            <person name="Kalinowski J."/>
            <person name="Ruckert C."/>
        </authorList>
    </citation>
    <scope>NUCLEOTIDE SEQUENCE</scope>
    <source>
        <strain evidence="10">CGMCC 4.3508</strain>
    </source>
</reference>
<dbReference type="SUPFAM" id="SSF54292">
    <property type="entry name" value="2Fe-2S ferredoxin-like"/>
    <property type="match status" value="1"/>
</dbReference>
<dbReference type="AlphaFoldDB" id="A0A917RDW2"/>
<comment type="cofactor">
    <cofactor evidence="8">
        <name>[2Fe-2S] cluster</name>
        <dbReference type="ChEBI" id="CHEBI:190135"/>
    </cofactor>
</comment>
<evidence type="ECO:0000256" key="6">
    <source>
        <dbReference type="ARBA" id="ARBA00023004"/>
    </source>
</evidence>
<dbReference type="Proteomes" id="UP000638263">
    <property type="component" value="Unassembled WGS sequence"/>
</dbReference>
<proteinExistence type="inferred from homology"/>
<dbReference type="InterPro" id="IPR006058">
    <property type="entry name" value="2Fe2S_fd_BS"/>
</dbReference>
<dbReference type="InterPro" id="IPR012675">
    <property type="entry name" value="Beta-grasp_dom_sf"/>
</dbReference>
<dbReference type="EMBL" id="BMMH01000002">
    <property type="protein sequence ID" value="GGL03605.1"/>
    <property type="molecule type" value="Genomic_DNA"/>
</dbReference>
<keyword evidence="2" id="KW-0813">Transport</keyword>
<dbReference type="PROSITE" id="PS00197">
    <property type="entry name" value="2FE2S_FER_1"/>
    <property type="match status" value="1"/>
</dbReference>
<evidence type="ECO:0000259" key="9">
    <source>
        <dbReference type="PROSITE" id="PS51085"/>
    </source>
</evidence>
<accession>A0A917RDW2</accession>
<keyword evidence="11" id="KW-1185">Reference proteome</keyword>
<comment type="similarity">
    <text evidence="1">Belongs to the 2Fe2S plant-type ferredoxin family.</text>
</comment>
<dbReference type="InterPro" id="IPR001041">
    <property type="entry name" value="2Fe-2S_ferredoxin-type"/>
</dbReference>
<comment type="caution">
    <text evidence="10">The sequence shown here is derived from an EMBL/GenBank/DDBJ whole genome shotgun (WGS) entry which is preliminary data.</text>
</comment>
<evidence type="ECO:0000313" key="10">
    <source>
        <dbReference type="EMBL" id="GGL03605.1"/>
    </source>
</evidence>
<keyword evidence="3" id="KW-0001">2Fe-2S</keyword>
<evidence type="ECO:0000256" key="1">
    <source>
        <dbReference type="ARBA" id="ARBA00007874"/>
    </source>
</evidence>
<evidence type="ECO:0000256" key="8">
    <source>
        <dbReference type="ARBA" id="ARBA00034078"/>
    </source>
</evidence>
<dbReference type="GO" id="GO:0051537">
    <property type="term" value="F:2 iron, 2 sulfur cluster binding"/>
    <property type="evidence" value="ECO:0007669"/>
    <property type="project" value="UniProtKB-KW"/>
</dbReference>
<keyword evidence="7" id="KW-0411">Iron-sulfur</keyword>
<sequence length="140" mass="14688">MLGEAEEAVHDATTRSGLARNRVHAEAFTSLSGDTFAEVVFTGTGADTATVSATVSVGLDGVEHELRWPRAASLVDVLLSEGLNVPFSCREGECGSCVCTLRAGKVGLGNTSVLDEEDIADGYILACQARPISENLNIEF</sequence>
<reference evidence="10" key="2">
    <citation type="submission" date="2020-09" db="EMBL/GenBank/DDBJ databases">
        <authorList>
            <person name="Sun Q."/>
            <person name="Zhou Y."/>
        </authorList>
    </citation>
    <scope>NUCLEOTIDE SEQUENCE</scope>
    <source>
        <strain evidence="10">CGMCC 4.3508</strain>
    </source>
</reference>
<evidence type="ECO:0000313" key="11">
    <source>
        <dbReference type="Proteomes" id="UP000638263"/>
    </source>
</evidence>
<dbReference type="Pfam" id="PF00111">
    <property type="entry name" value="Fer2"/>
    <property type="match status" value="1"/>
</dbReference>
<organism evidence="10 11">
    <name type="scientific">Nocardia jinanensis</name>
    <dbReference type="NCBI Taxonomy" id="382504"/>
    <lineage>
        <taxon>Bacteria</taxon>
        <taxon>Bacillati</taxon>
        <taxon>Actinomycetota</taxon>
        <taxon>Actinomycetes</taxon>
        <taxon>Mycobacteriales</taxon>
        <taxon>Nocardiaceae</taxon>
        <taxon>Nocardia</taxon>
    </lineage>
</organism>
<dbReference type="Gene3D" id="3.10.20.30">
    <property type="match status" value="1"/>
</dbReference>
<keyword evidence="4" id="KW-0479">Metal-binding</keyword>
<keyword evidence="5" id="KW-0249">Electron transport</keyword>
<dbReference type="PANTHER" id="PTHR43112:SF3">
    <property type="entry name" value="FERREDOXIN-2, CHLOROPLASTIC"/>
    <property type="match status" value="1"/>
</dbReference>